<name>A0A4P6UWU8_9BACL</name>
<keyword evidence="1" id="KW-1133">Transmembrane helix</keyword>
<sequence length="76" mass="8708">MSIVNPQYGFLKADYLNPNLRQRNKTVDAASSKTQIKDESVLTTDINAKLIFIYNWLMIISADLYCAIIFVLANFF</sequence>
<dbReference type="KEGG" id="uth:DKZ56_09970"/>
<keyword evidence="1" id="KW-0812">Transmembrane</keyword>
<accession>A0A4P6UWU8</accession>
<dbReference type="RefSeq" id="WP_016839149.1">
    <property type="nucleotide sequence ID" value="NZ_CP036528.1"/>
</dbReference>
<dbReference type="AlphaFoldDB" id="A0A4P6UWU8"/>
<evidence type="ECO:0000313" key="3">
    <source>
        <dbReference type="Proteomes" id="UP000291151"/>
    </source>
</evidence>
<dbReference type="EMBL" id="CP036528">
    <property type="protein sequence ID" value="QBK26162.1"/>
    <property type="molecule type" value="Genomic_DNA"/>
</dbReference>
<evidence type="ECO:0000313" key="2">
    <source>
        <dbReference type="EMBL" id="QBK26162.1"/>
    </source>
</evidence>
<keyword evidence="3" id="KW-1185">Reference proteome</keyword>
<dbReference type="Proteomes" id="UP000291151">
    <property type="component" value="Chromosome"/>
</dbReference>
<proteinExistence type="predicted"/>
<reference evidence="2 3" key="1">
    <citation type="submission" date="2019-02" db="EMBL/GenBank/DDBJ databases">
        <title>Ureibacillus thermophilus.</title>
        <authorList>
            <person name="Sunny J.S."/>
            <person name="Natarajan A."/>
            <person name="Saleena L.M."/>
        </authorList>
    </citation>
    <scope>NUCLEOTIDE SEQUENCE [LARGE SCALE GENOMIC DNA]</scope>
    <source>
        <strain evidence="2 3">LM102</strain>
    </source>
</reference>
<protein>
    <submittedName>
        <fullName evidence="2">Uncharacterized protein</fullName>
    </submittedName>
</protein>
<keyword evidence="1" id="KW-0472">Membrane</keyword>
<gene>
    <name evidence="2" type="ORF">DKZ56_09970</name>
</gene>
<feature type="transmembrane region" description="Helical" evidence="1">
    <location>
        <begin position="51"/>
        <end position="73"/>
    </location>
</feature>
<evidence type="ECO:0000256" key="1">
    <source>
        <dbReference type="SAM" id="Phobius"/>
    </source>
</evidence>
<organism evidence="2 3">
    <name type="scientific">Ureibacillus thermophilus</name>
    <dbReference type="NCBI Taxonomy" id="367743"/>
    <lineage>
        <taxon>Bacteria</taxon>
        <taxon>Bacillati</taxon>
        <taxon>Bacillota</taxon>
        <taxon>Bacilli</taxon>
        <taxon>Bacillales</taxon>
        <taxon>Caryophanaceae</taxon>
        <taxon>Ureibacillus</taxon>
    </lineage>
</organism>